<dbReference type="PROSITE" id="PS01009">
    <property type="entry name" value="CRISP_1"/>
    <property type="match status" value="1"/>
</dbReference>
<sequence>MLKENYDKGQLDPFRTKELCFTNINTIQQPEMKLSIASAAILAGFASCQSVNVFTTIETLYIISTQGQTGPPTTRMMGSSVVSSHVFLPRTTTSQSSATFTSSSHKIPSTSTEISTSSSVTSIQKPSSLSTSSFSTRSSLSTVHLASGTRPPSLSPSPSTSTSPSSIFFSSAASTSSSTLPPLPAATNYPSTGLYYHNIHRRNHSAPLVIWNSAQAVVAAEIASSCRFAHNMSVSGGGYGQNLAAYGSTGAASLSPSLMLAKSITNQWYYGEVNSFLPSYYGEATPDMTYFSSWGHFSQVVWKGSSSVGCASQFCPSGTIFAGFDSWFTVCNYVARGNFIGSFGTNVFPALGQPAMGPV</sequence>
<dbReference type="PANTHER" id="PTHR10334">
    <property type="entry name" value="CYSTEINE-RICH SECRETORY PROTEIN-RELATED"/>
    <property type="match status" value="1"/>
</dbReference>
<dbReference type="SUPFAM" id="SSF55797">
    <property type="entry name" value="PR-1-like"/>
    <property type="match status" value="1"/>
</dbReference>
<dbReference type="AlphaFoldDB" id="A0A2J6RSL6"/>
<organism evidence="3 4">
    <name type="scientific">Hyaloscypha variabilis (strain UAMH 11265 / GT02V1 / F)</name>
    <name type="common">Meliniomyces variabilis</name>
    <dbReference type="NCBI Taxonomy" id="1149755"/>
    <lineage>
        <taxon>Eukaryota</taxon>
        <taxon>Fungi</taxon>
        <taxon>Dikarya</taxon>
        <taxon>Ascomycota</taxon>
        <taxon>Pezizomycotina</taxon>
        <taxon>Leotiomycetes</taxon>
        <taxon>Helotiales</taxon>
        <taxon>Hyaloscyphaceae</taxon>
        <taxon>Hyaloscypha</taxon>
        <taxon>Hyaloscypha variabilis</taxon>
    </lineage>
</organism>
<dbReference type="FunFam" id="3.40.33.10:FF:000018">
    <property type="entry name" value="SCP-like extracellular protein, putative"/>
    <property type="match status" value="1"/>
</dbReference>
<gene>
    <name evidence="3" type="ORF">L207DRAFT_632902</name>
</gene>
<dbReference type="PRINTS" id="PR00837">
    <property type="entry name" value="V5TPXLIKE"/>
</dbReference>
<dbReference type="SMART" id="SM00198">
    <property type="entry name" value="SCP"/>
    <property type="match status" value="1"/>
</dbReference>
<dbReference type="Proteomes" id="UP000235786">
    <property type="component" value="Unassembled WGS sequence"/>
</dbReference>
<dbReference type="OrthoDB" id="337038at2759"/>
<accession>A0A2J6RSL6</accession>
<reference evidence="3 4" key="1">
    <citation type="submission" date="2016-04" db="EMBL/GenBank/DDBJ databases">
        <title>A degradative enzymes factory behind the ericoid mycorrhizal symbiosis.</title>
        <authorList>
            <consortium name="DOE Joint Genome Institute"/>
            <person name="Martino E."/>
            <person name="Morin E."/>
            <person name="Grelet G."/>
            <person name="Kuo A."/>
            <person name="Kohler A."/>
            <person name="Daghino S."/>
            <person name="Barry K."/>
            <person name="Choi C."/>
            <person name="Cichocki N."/>
            <person name="Clum A."/>
            <person name="Copeland A."/>
            <person name="Hainaut M."/>
            <person name="Haridas S."/>
            <person name="Labutti K."/>
            <person name="Lindquist E."/>
            <person name="Lipzen A."/>
            <person name="Khouja H.-R."/>
            <person name="Murat C."/>
            <person name="Ohm R."/>
            <person name="Olson A."/>
            <person name="Spatafora J."/>
            <person name="Veneault-Fourrey C."/>
            <person name="Henrissat B."/>
            <person name="Grigoriev I."/>
            <person name="Martin F."/>
            <person name="Perotto S."/>
        </authorList>
    </citation>
    <scope>NUCLEOTIDE SEQUENCE [LARGE SCALE GENOMIC DNA]</scope>
    <source>
        <strain evidence="3 4">F</strain>
    </source>
</reference>
<dbReference type="EMBL" id="KZ613944">
    <property type="protein sequence ID" value="PMD41517.1"/>
    <property type="molecule type" value="Genomic_DNA"/>
</dbReference>
<dbReference type="InterPro" id="IPR014044">
    <property type="entry name" value="CAP_dom"/>
</dbReference>
<dbReference type="InterPro" id="IPR035940">
    <property type="entry name" value="CAP_sf"/>
</dbReference>
<evidence type="ECO:0000259" key="2">
    <source>
        <dbReference type="SMART" id="SM00198"/>
    </source>
</evidence>
<dbReference type="STRING" id="1149755.A0A2J6RSL6"/>
<dbReference type="GO" id="GO:0005576">
    <property type="term" value="C:extracellular region"/>
    <property type="evidence" value="ECO:0007669"/>
    <property type="project" value="InterPro"/>
</dbReference>
<feature type="domain" description="SCP" evidence="2">
    <location>
        <begin position="188"/>
        <end position="341"/>
    </location>
</feature>
<proteinExistence type="predicted"/>
<dbReference type="Gene3D" id="3.40.33.10">
    <property type="entry name" value="CAP"/>
    <property type="match status" value="1"/>
</dbReference>
<protein>
    <submittedName>
        <fullName evidence="3">PR-1-like protein</fullName>
    </submittedName>
</protein>
<evidence type="ECO:0000256" key="1">
    <source>
        <dbReference type="SAM" id="MobiDB-lite"/>
    </source>
</evidence>
<feature type="region of interest" description="Disordered" evidence="1">
    <location>
        <begin position="96"/>
        <end position="134"/>
    </location>
</feature>
<keyword evidence="4" id="KW-1185">Reference proteome</keyword>
<dbReference type="CDD" id="cd05380">
    <property type="entry name" value="CAP_euk"/>
    <property type="match status" value="1"/>
</dbReference>
<dbReference type="Pfam" id="PF00188">
    <property type="entry name" value="CAP"/>
    <property type="match status" value="1"/>
</dbReference>
<name>A0A2J6RSL6_HYAVF</name>
<evidence type="ECO:0000313" key="4">
    <source>
        <dbReference type="Proteomes" id="UP000235786"/>
    </source>
</evidence>
<dbReference type="InterPro" id="IPR001283">
    <property type="entry name" value="CRISP-related"/>
</dbReference>
<dbReference type="InterPro" id="IPR018244">
    <property type="entry name" value="Allrgn_V5/Tpx1_CS"/>
</dbReference>
<evidence type="ECO:0000313" key="3">
    <source>
        <dbReference type="EMBL" id="PMD41517.1"/>
    </source>
</evidence>